<dbReference type="InterPro" id="IPR029058">
    <property type="entry name" value="AB_hydrolase_fold"/>
</dbReference>
<evidence type="ECO:0000313" key="2">
    <source>
        <dbReference type="Proteomes" id="UP001595859"/>
    </source>
</evidence>
<dbReference type="RefSeq" id="WP_378058052.1">
    <property type="nucleotide sequence ID" value="NZ_JBHSIS010000009.1"/>
</dbReference>
<evidence type="ECO:0000313" key="1">
    <source>
        <dbReference type="EMBL" id="MFC4856090.1"/>
    </source>
</evidence>
<evidence type="ECO:0008006" key="3">
    <source>
        <dbReference type="Google" id="ProtNLM"/>
    </source>
</evidence>
<keyword evidence="2" id="KW-1185">Reference proteome</keyword>
<proteinExistence type="predicted"/>
<name>A0ABV9S7A0_9PSEU</name>
<accession>A0ABV9S7A0</accession>
<dbReference type="SUPFAM" id="SSF53474">
    <property type="entry name" value="alpha/beta-Hydrolases"/>
    <property type="match status" value="1"/>
</dbReference>
<gene>
    <name evidence="1" type="ORF">ACFPCV_21515</name>
</gene>
<dbReference type="Gene3D" id="3.40.50.1820">
    <property type="entry name" value="alpha/beta hydrolase"/>
    <property type="match status" value="1"/>
</dbReference>
<protein>
    <recommendedName>
        <fullName evidence="3">Alpha/beta hydrolase</fullName>
    </recommendedName>
</protein>
<dbReference type="EMBL" id="JBHSIS010000009">
    <property type="protein sequence ID" value="MFC4856090.1"/>
    <property type="molecule type" value="Genomic_DNA"/>
</dbReference>
<organism evidence="1 2">
    <name type="scientific">Actinophytocola glycyrrhizae</name>
    <dbReference type="NCBI Taxonomy" id="2044873"/>
    <lineage>
        <taxon>Bacteria</taxon>
        <taxon>Bacillati</taxon>
        <taxon>Actinomycetota</taxon>
        <taxon>Actinomycetes</taxon>
        <taxon>Pseudonocardiales</taxon>
        <taxon>Pseudonocardiaceae</taxon>
    </lineage>
</organism>
<comment type="caution">
    <text evidence="1">The sequence shown here is derived from an EMBL/GenBank/DDBJ whole genome shotgun (WGS) entry which is preliminary data.</text>
</comment>
<reference evidence="2" key="1">
    <citation type="journal article" date="2019" name="Int. J. Syst. Evol. Microbiol.">
        <title>The Global Catalogue of Microorganisms (GCM) 10K type strain sequencing project: providing services to taxonomists for standard genome sequencing and annotation.</title>
        <authorList>
            <consortium name="The Broad Institute Genomics Platform"/>
            <consortium name="The Broad Institute Genome Sequencing Center for Infectious Disease"/>
            <person name="Wu L."/>
            <person name="Ma J."/>
        </authorList>
    </citation>
    <scope>NUCLEOTIDE SEQUENCE [LARGE SCALE GENOMIC DNA]</scope>
    <source>
        <strain evidence="2">ZS-22-S1</strain>
    </source>
</reference>
<dbReference type="Proteomes" id="UP001595859">
    <property type="component" value="Unassembled WGS sequence"/>
</dbReference>
<sequence length="291" mass="29763">MTTATTELHLDGTVEQPVFLGEPGSARFACVHRPGGAARGLVVLCSSIGAEWKYNYRREVLLARMLAASGIAAVRFHYLGTGNSDDDPEGGALDFPRMVHDARLACRWAAGAVGIGPTAYFGAKVGAFVAAEAGSGLPLVVWGAPATGAAYFRELFRVAQVSLLAAGGTGAGPRGDLAAGRSADVAGYTLPAALYESVRGLSFADGLGAPPRPVRLVDFAADAAGRRGLATQAAELAAAGFDASSACFDGDSSWWLDHAGWAAEEGRGAVRDLLADTASWLVAAAAPVGTR</sequence>